<dbReference type="InterPro" id="IPR042099">
    <property type="entry name" value="ANL_N_sf"/>
</dbReference>
<dbReference type="PANTHER" id="PTHR43767:SF7">
    <property type="entry name" value="MEDIUM_LONG-CHAIN-FATTY-ACID--COA LIGASE FADD8"/>
    <property type="match status" value="1"/>
</dbReference>
<dbReference type="SUPFAM" id="SSF56801">
    <property type="entry name" value="Acetyl-CoA synthetase-like"/>
    <property type="match status" value="1"/>
</dbReference>
<dbReference type="Gene3D" id="3.40.50.12780">
    <property type="entry name" value="N-terminal domain of ligase-like"/>
    <property type="match status" value="1"/>
</dbReference>
<evidence type="ECO:0000256" key="2">
    <source>
        <dbReference type="ARBA" id="ARBA00022598"/>
    </source>
</evidence>
<dbReference type="Proteomes" id="UP000599578">
    <property type="component" value="Unassembled WGS sequence"/>
</dbReference>
<dbReference type="PANTHER" id="PTHR43767">
    <property type="entry name" value="LONG-CHAIN-FATTY-ACID--COA LIGASE"/>
    <property type="match status" value="1"/>
</dbReference>
<feature type="domain" description="AMP-dependent synthetase/ligase" evidence="3">
    <location>
        <begin position="9"/>
        <end position="372"/>
    </location>
</feature>
<evidence type="ECO:0000313" key="5">
    <source>
        <dbReference type="EMBL" id="GGO81849.1"/>
    </source>
</evidence>
<evidence type="ECO:0000259" key="4">
    <source>
        <dbReference type="Pfam" id="PF13193"/>
    </source>
</evidence>
<proteinExistence type="inferred from homology"/>
<name>A0A917ZH21_9GAMM</name>
<organism evidence="5 6">
    <name type="scientific">Marinobacterium nitratireducens</name>
    <dbReference type="NCBI Taxonomy" id="518897"/>
    <lineage>
        <taxon>Bacteria</taxon>
        <taxon>Pseudomonadati</taxon>
        <taxon>Pseudomonadota</taxon>
        <taxon>Gammaproteobacteria</taxon>
        <taxon>Oceanospirillales</taxon>
        <taxon>Oceanospirillaceae</taxon>
        <taxon>Marinobacterium</taxon>
    </lineage>
</organism>
<dbReference type="Pfam" id="PF13193">
    <property type="entry name" value="AMP-binding_C"/>
    <property type="match status" value="1"/>
</dbReference>
<keyword evidence="6" id="KW-1185">Reference proteome</keyword>
<dbReference type="EMBL" id="BMLT01000005">
    <property type="protein sequence ID" value="GGO81849.1"/>
    <property type="molecule type" value="Genomic_DNA"/>
</dbReference>
<dbReference type="InterPro" id="IPR025110">
    <property type="entry name" value="AMP-bd_C"/>
</dbReference>
<gene>
    <name evidence="5" type="ORF">GCM10011348_21800</name>
</gene>
<evidence type="ECO:0000313" key="6">
    <source>
        <dbReference type="Proteomes" id="UP000599578"/>
    </source>
</evidence>
<evidence type="ECO:0000259" key="3">
    <source>
        <dbReference type="Pfam" id="PF00501"/>
    </source>
</evidence>
<dbReference type="RefSeq" id="WP_188860633.1">
    <property type="nucleotide sequence ID" value="NZ_BMLT01000005.1"/>
</dbReference>
<sequence>MNLGRFISRSARYWSGAPAVADKRGSITYAELDQRSSRLANALLGLGLEPGDRVAMYSLNRTELVEIEVALYKAGLVKAPLNARLSLDEAIHVIEDADPRVLIVGPEHAEQVLDRQRDLPSIEHIVVIGKSGEDHYEGLLFKGASASPDFDLDPEAPAVLHYTSGSSGRLKAAVQTYGNRMALIRKSFMIPESRSKVTEKMAHVGPVTHASGMQIMPVLLNGGCHYLIDQFDIESLLATIEREKITRFFAVPTMIYRLLDAHQGGKYDLSSLNRITYGAAPMAPPRLREAIETFGPIFTQGYGAGETTSTITSLLASDHVRGLADKPELLASCGRAFGESEVMIADDDGNPVASGEPGEILVRGPDVMQGYWRAPDLTAEVLKDGWYHTGDVATVDEEGFFFIIDRKKDMIISGGFNVYPAEVESVLFNHPAISECCVVGVPDKEWGESITALVVPKPGASVSEAELAAFCTARLARFKKPRTFQFTEELPKNPNGKVARRLVREKFWQQQDRKVG</sequence>
<dbReference type="Gene3D" id="3.30.300.30">
    <property type="match status" value="1"/>
</dbReference>
<dbReference type="Pfam" id="PF00501">
    <property type="entry name" value="AMP-binding"/>
    <property type="match status" value="1"/>
</dbReference>
<dbReference type="AlphaFoldDB" id="A0A917ZH21"/>
<comment type="similarity">
    <text evidence="1">Belongs to the ATP-dependent AMP-binding enzyme family.</text>
</comment>
<dbReference type="InterPro" id="IPR045851">
    <property type="entry name" value="AMP-bd_C_sf"/>
</dbReference>
<dbReference type="InterPro" id="IPR020845">
    <property type="entry name" value="AMP-binding_CS"/>
</dbReference>
<dbReference type="PROSITE" id="PS00455">
    <property type="entry name" value="AMP_BINDING"/>
    <property type="match status" value="1"/>
</dbReference>
<dbReference type="InterPro" id="IPR050237">
    <property type="entry name" value="ATP-dep_AMP-bd_enzyme"/>
</dbReference>
<dbReference type="InterPro" id="IPR000873">
    <property type="entry name" value="AMP-dep_synth/lig_dom"/>
</dbReference>
<comment type="caution">
    <text evidence="5">The sequence shown here is derived from an EMBL/GenBank/DDBJ whole genome shotgun (WGS) entry which is preliminary data.</text>
</comment>
<keyword evidence="2 5" id="KW-0436">Ligase</keyword>
<dbReference type="GO" id="GO:0016877">
    <property type="term" value="F:ligase activity, forming carbon-sulfur bonds"/>
    <property type="evidence" value="ECO:0007669"/>
    <property type="project" value="UniProtKB-ARBA"/>
</dbReference>
<evidence type="ECO:0000256" key="1">
    <source>
        <dbReference type="ARBA" id="ARBA00006432"/>
    </source>
</evidence>
<feature type="domain" description="AMP-binding enzyme C-terminal" evidence="4">
    <location>
        <begin position="422"/>
        <end position="497"/>
    </location>
</feature>
<protein>
    <submittedName>
        <fullName evidence="5">Ligase</fullName>
    </submittedName>
</protein>
<dbReference type="FunFam" id="3.30.300.30:FF:000008">
    <property type="entry name" value="2,3-dihydroxybenzoate-AMP ligase"/>
    <property type="match status" value="1"/>
</dbReference>
<reference evidence="5 6" key="1">
    <citation type="journal article" date="2014" name="Int. J. Syst. Evol. Microbiol.">
        <title>Complete genome sequence of Corynebacterium casei LMG S-19264T (=DSM 44701T), isolated from a smear-ripened cheese.</title>
        <authorList>
            <consortium name="US DOE Joint Genome Institute (JGI-PGF)"/>
            <person name="Walter F."/>
            <person name="Albersmeier A."/>
            <person name="Kalinowski J."/>
            <person name="Ruckert C."/>
        </authorList>
    </citation>
    <scope>NUCLEOTIDE SEQUENCE [LARGE SCALE GENOMIC DNA]</scope>
    <source>
        <strain evidence="5 6">CGMCC 1.7286</strain>
    </source>
</reference>
<accession>A0A917ZH21</accession>